<dbReference type="AlphaFoldDB" id="A0A2P7B569"/>
<dbReference type="OrthoDB" id="8116599at2"/>
<keyword evidence="2" id="KW-1185">Reference proteome</keyword>
<name>A0A2P7B569_9HYPH</name>
<protein>
    <submittedName>
        <fullName evidence="1">Uncharacterized protein</fullName>
    </submittedName>
</protein>
<evidence type="ECO:0000313" key="1">
    <source>
        <dbReference type="EMBL" id="PSH61614.1"/>
    </source>
</evidence>
<dbReference type="Proteomes" id="UP000241764">
    <property type="component" value="Unassembled WGS sequence"/>
</dbReference>
<comment type="caution">
    <text evidence="1">The sequence shown here is derived from an EMBL/GenBank/DDBJ whole genome shotgun (WGS) entry which is preliminary data.</text>
</comment>
<proteinExistence type="predicted"/>
<accession>A0A2P7B569</accession>
<reference evidence="2" key="1">
    <citation type="submission" date="2017-11" db="EMBL/GenBank/DDBJ databases">
        <authorList>
            <person name="Kuznetsova I."/>
            <person name="Sazanova A."/>
            <person name="Chirak E."/>
            <person name="Safronova V."/>
            <person name="Willems A."/>
        </authorList>
    </citation>
    <scope>NUCLEOTIDE SEQUENCE [LARGE SCALE GENOMIC DNA]</scope>
    <source>
        <strain evidence="2">CCBAU 03422</strain>
    </source>
</reference>
<sequence>MQTLGQAARQGMLVRVTCRRCEKVGFFVASDLANVNGHGRTFESLRFRCKECDVVDCEAVAFEDDRDRVNKKRIVWRPAQM</sequence>
<evidence type="ECO:0000313" key="2">
    <source>
        <dbReference type="Proteomes" id="UP000241764"/>
    </source>
</evidence>
<organism evidence="1 2">
    <name type="scientific">Phyllobacterium sophorae</name>
    <dbReference type="NCBI Taxonomy" id="1520277"/>
    <lineage>
        <taxon>Bacteria</taxon>
        <taxon>Pseudomonadati</taxon>
        <taxon>Pseudomonadota</taxon>
        <taxon>Alphaproteobacteria</taxon>
        <taxon>Hyphomicrobiales</taxon>
        <taxon>Phyllobacteriaceae</taxon>
        <taxon>Phyllobacterium</taxon>
    </lineage>
</organism>
<dbReference type="EMBL" id="PGGM01000012">
    <property type="protein sequence ID" value="PSH61614.1"/>
    <property type="molecule type" value="Genomic_DNA"/>
</dbReference>
<gene>
    <name evidence="1" type="ORF">CU103_22670</name>
</gene>
<dbReference type="RefSeq" id="WP_106666290.1">
    <property type="nucleotide sequence ID" value="NZ_PGGM01000012.1"/>
</dbReference>